<comment type="subcellular location">
    <subcellularLocation>
        <location evidence="1">Membrane</location>
        <topology evidence="1">Multi-pass membrane protein</topology>
    </subcellularLocation>
</comment>
<evidence type="ECO:0000256" key="5">
    <source>
        <dbReference type="ARBA" id="ARBA00023043"/>
    </source>
</evidence>
<evidence type="ECO:0000256" key="4">
    <source>
        <dbReference type="ARBA" id="ARBA00022989"/>
    </source>
</evidence>
<evidence type="ECO:0000256" key="8">
    <source>
        <dbReference type="SAM" id="Phobius"/>
    </source>
</evidence>
<keyword evidence="4 8" id="KW-1133">Transmembrane helix</keyword>
<dbReference type="SUPFAM" id="SSF48403">
    <property type="entry name" value="Ankyrin repeat"/>
    <property type="match status" value="1"/>
</dbReference>
<name>A0A1S9RKU2_PENBI</name>
<accession>A0A1S9RKU2</accession>
<dbReference type="InterPro" id="IPR045863">
    <property type="entry name" value="CorA_TM1_TM2"/>
</dbReference>
<protein>
    <submittedName>
        <fullName evidence="9">Uncharacterized protein</fullName>
    </submittedName>
</protein>
<dbReference type="PANTHER" id="PTHR24166:SF48">
    <property type="entry name" value="PROTEIN VAPYRIN"/>
    <property type="match status" value="1"/>
</dbReference>
<keyword evidence="5" id="KW-0040">ANK repeat</keyword>
<dbReference type="InterPro" id="IPR050889">
    <property type="entry name" value="Dendritic_Spine_Reg/Scaffold"/>
</dbReference>
<reference evidence="10" key="1">
    <citation type="submission" date="2015-09" db="EMBL/GenBank/DDBJ databases">
        <authorList>
            <person name="Fill T.P."/>
            <person name="Baretta J.F."/>
            <person name="de Almeida L.G."/>
            <person name="Rocha M."/>
            <person name="de Souza D.H."/>
            <person name="Malavazi I."/>
            <person name="Cerdeira L.T."/>
            <person name="Hong H."/>
            <person name="Samborskyy M."/>
            <person name="de Vasconcelos A.T."/>
            <person name="Leadlay P."/>
            <person name="Rodrigues-Filho E."/>
        </authorList>
    </citation>
    <scope>NUCLEOTIDE SEQUENCE [LARGE SCALE GENOMIC DNA]</scope>
    <source>
        <strain evidence="10">LaBioMMi 136</strain>
    </source>
</reference>
<dbReference type="InterPro" id="IPR002523">
    <property type="entry name" value="MgTranspt_CorA/ZnTranspt_ZntB"/>
</dbReference>
<dbReference type="Proteomes" id="UP000190744">
    <property type="component" value="Unassembled WGS sequence"/>
</dbReference>
<organism evidence="9 10">
    <name type="scientific">Penicillium brasilianum</name>
    <dbReference type="NCBI Taxonomy" id="104259"/>
    <lineage>
        <taxon>Eukaryota</taxon>
        <taxon>Fungi</taxon>
        <taxon>Dikarya</taxon>
        <taxon>Ascomycota</taxon>
        <taxon>Pezizomycotina</taxon>
        <taxon>Eurotiomycetes</taxon>
        <taxon>Eurotiomycetidae</taxon>
        <taxon>Eurotiales</taxon>
        <taxon>Aspergillaceae</taxon>
        <taxon>Penicillium</taxon>
    </lineage>
</organism>
<dbReference type="InterPro" id="IPR002110">
    <property type="entry name" value="Ankyrin_rpt"/>
</dbReference>
<feature type="region of interest" description="Disordered" evidence="7">
    <location>
        <begin position="1"/>
        <end position="25"/>
    </location>
</feature>
<proteinExistence type="predicted"/>
<dbReference type="SMART" id="SM00248">
    <property type="entry name" value="ANK"/>
    <property type="match status" value="4"/>
</dbReference>
<gene>
    <name evidence="9" type="ORF">PEBR_24514</name>
</gene>
<keyword evidence="3" id="KW-0677">Repeat</keyword>
<comment type="caution">
    <text evidence="9">The sequence shown here is derived from an EMBL/GenBank/DDBJ whole genome shotgun (WGS) entry which is preliminary data.</text>
</comment>
<feature type="transmembrane region" description="Helical" evidence="8">
    <location>
        <begin position="591"/>
        <end position="609"/>
    </location>
</feature>
<sequence>MSTTQEGHSSTLPRGNGTGPGDIQDDAWKQVLEDCREKLGSIDRDGRTALSVAAGAGNILAIRLLLSQDPGLFYDDMDKKRKTPLFYLLELRKKIAEERKDKTILHGDRFKFTDPGSPDALVGHLIWNLREFPKVSFSHDTEYTPLPPCYVSSETLSEKDGEGRTLLSRAVELQDYKFVRILLLVEGIDIKQADLNGEAPLLRALRMEDSKMAHLLANRDPEAFNSLMRTSDRQDEDPLPKLVKMAWNIGILDRESQSAENALRCAVGLKEMSVISLLLEYGVPPRLFERRKDWLDLMNDETGIFIELAEMKNPQLDQRQTKIYKLGPVDIAEPDLLRSMRQVTIFHLVKSSTMLTCDRFYRSCKVWEDRGPLVKNRYGKFEVTPDGKTCDISLKFPNPKGFFDTQTLAWLGRDMITNPNSNELLRIGWTRSEQNQVFYSSTLSSGQIPESDDAFIWELISDMNTEWSLILTNVEERFSASLATPDIIRSDLIKYLLSEWKFFAALRQALHQQVKCIFEFIDQYRDKKRNSFQMSDEGGPGKYHPKIRPAAQRFEQTVSDRLEKLRQYLSDARQMDLMVTSLEETIFLKRISFITFIYLPLMFTASLFGMNVDLLQRNPDWRWYILFGLVSLALTLGLWKISEQVN</sequence>
<dbReference type="InterPro" id="IPR036770">
    <property type="entry name" value="Ankyrin_rpt-contain_sf"/>
</dbReference>
<evidence type="ECO:0000256" key="2">
    <source>
        <dbReference type="ARBA" id="ARBA00022692"/>
    </source>
</evidence>
<dbReference type="AlphaFoldDB" id="A0A1S9RKU2"/>
<dbReference type="GO" id="GO:0046873">
    <property type="term" value="F:metal ion transmembrane transporter activity"/>
    <property type="evidence" value="ECO:0007669"/>
    <property type="project" value="InterPro"/>
</dbReference>
<dbReference type="GO" id="GO:0016020">
    <property type="term" value="C:membrane"/>
    <property type="evidence" value="ECO:0007669"/>
    <property type="project" value="UniProtKB-SubCell"/>
</dbReference>
<evidence type="ECO:0000256" key="1">
    <source>
        <dbReference type="ARBA" id="ARBA00004141"/>
    </source>
</evidence>
<evidence type="ECO:0000256" key="7">
    <source>
        <dbReference type="SAM" id="MobiDB-lite"/>
    </source>
</evidence>
<dbReference type="SUPFAM" id="SSF144083">
    <property type="entry name" value="Magnesium transport protein CorA, transmembrane region"/>
    <property type="match status" value="1"/>
</dbReference>
<dbReference type="EMBL" id="LJBN01000155">
    <property type="protein sequence ID" value="OOQ86144.1"/>
    <property type="molecule type" value="Genomic_DNA"/>
</dbReference>
<evidence type="ECO:0000256" key="6">
    <source>
        <dbReference type="ARBA" id="ARBA00023136"/>
    </source>
</evidence>
<feature type="compositionally biased region" description="Polar residues" evidence="7">
    <location>
        <begin position="1"/>
        <end position="13"/>
    </location>
</feature>
<evidence type="ECO:0000313" key="10">
    <source>
        <dbReference type="Proteomes" id="UP000190744"/>
    </source>
</evidence>
<dbReference type="Gene3D" id="1.20.58.340">
    <property type="entry name" value="Magnesium transport protein CorA, transmembrane region"/>
    <property type="match status" value="1"/>
</dbReference>
<dbReference type="PANTHER" id="PTHR24166">
    <property type="entry name" value="ROLLING PEBBLES, ISOFORM B"/>
    <property type="match status" value="1"/>
</dbReference>
<dbReference type="Pfam" id="PF01544">
    <property type="entry name" value="CorA"/>
    <property type="match status" value="1"/>
</dbReference>
<evidence type="ECO:0000313" key="9">
    <source>
        <dbReference type="EMBL" id="OOQ86144.1"/>
    </source>
</evidence>
<evidence type="ECO:0000256" key="3">
    <source>
        <dbReference type="ARBA" id="ARBA00022737"/>
    </source>
</evidence>
<feature type="transmembrane region" description="Helical" evidence="8">
    <location>
        <begin position="621"/>
        <end position="641"/>
    </location>
</feature>
<keyword evidence="2 8" id="KW-0812">Transmembrane</keyword>
<dbReference type="Gene3D" id="1.25.40.20">
    <property type="entry name" value="Ankyrin repeat-containing domain"/>
    <property type="match status" value="2"/>
</dbReference>
<keyword evidence="6 8" id="KW-0472">Membrane</keyword>